<dbReference type="Pfam" id="PF16269">
    <property type="entry name" value="DUF4922"/>
    <property type="match status" value="1"/>
</dbReference>
<reference evidence="5" key="2">
    <citation type="submission" date="2007-04" db="EMBL/GenBank/DDBJ databases">
        <title>Draft genome sequence of Bacteroides ovatus (ATCC 8483).</title>
        <authorList>
            <person name="Sudarsanam P."/>
            <person name="Ley R."/>
            <person name="Guruge J."/>
            <person name="Turnbaugh P.J."/>
            <person name="Mahowald M."/>
            <person name="Liep D."/>
            <person name="Gordon J."/>
        </authorList>
    </citation>
    <scope>NUCLEOTIDE SEQUENCE [LARGE SCALE GENOMIC DNA]</scope>
    <source>
        <strain evidence="5">ATCC 8483 / DSM 1896 / JCM 5824 / BCRC 10623 / CCUG 4943 / NCTC 11153</strain>
    </source>
</reference>
<dbReference type="InterPro" id="IPR001173">
    <property type="entry name" value="Glyco_trans_2-like"/>
</dbReference>
<feature type="coiled-coil region" evidence="1">
    <location>
        <begin position="499"/>
        <end position="536"/>
    </location>
</feature>
<dbReference type="SUPFAM" id="SSF53448">
    <property type="entry name" value="Nucleotide-diphospho-sugar transferases"/>
    <property type="match status" value="1"/>
</dbReference>
<dbReference type="PANTHER" id="PTHR43685">
    <property type="entry name" value="GLYCOSYLTRANSFERASE"/>
    <property type="match status" value="1"/>
</dbReference>
<feature type="domain" description="Glycosyltransferase 2-like" evidence="2">
    <location>
        <begin position="251"/>
        <end position="384"/>
    </location>
</feature>
<evidence type="ECO:0000256" key="1">
    <source>
        <dbReference type="SAM" id="Coils"/>
    </source>
</evidence>
<organism evidence="4 5">
    <name type="scientific">Bacteroides ovatus (strain ATCC 8483 / DSM 1896 / JCM 5824 / BCRC 10623 / CCUG 4943 / NCTC 11153)</name>
    <dbReference type="NCBI Taxonomy" id="411476"/>
    <lineage>
        <taxon>Bacteria</taxon>
        <taxon>Pseudomonadati</taxon>
        <taxon>Bacteroidota</taxon>
        <taxon>Bacteroidia</taxon>
        <taxon>Bacteroidales</taxon>
        <taxon>Bacteroidaceae</taxon>
        <taxon>Bacteroides</taxon>
    </lineage>
</organism>
<evidence type="ECO:0000313" key="5">
    <source>
        <dbReference type="Proteomes" id="UP000005475"/>
    </source>
</evidence>
<dbReference type="PANTHER" id="PTHR43685:SF2">
    <property type="entry name" value="GLYCOSYLTRANSFERASE 2-LIKE DOMAIN-CONTAINING PROTEIN"/>
    <property type="match status" value="1"/>
</dbReference>
<dbReference type="EC" id="2.4.-.-" evidence="4"/>
<dbReference type="Proteomes" id="UP000005475">
    <property type="component" value="Unassembled WGS sequence"/>
</dbReference>
<dbReference type="EMBL" id="AAXF02000051">
    <property type="protein sequence ID" value="EDO10824.1"/>
    <property type="molecule type" value="Genomic_DNA"/>
</dbReference>
<sequence length="818" mass="94604">MKMKKKINCFIPFGTPEDTMQTVKELQVSELVNKIYLLGSEPGKKALPGCEYLSVKGFYSTDTMKTIAANANTEYTLFYLKQTPLKLGLYALERMVQIMENDKKNGIVYADHYQLINGELKQAPVIDYQLGSVRDDFDFGSMLLFSSSAFTKIADALREEYKYAGLYAMRLFISYKYSIVHINEYLYIEIETDTRKSGEKQFDYVNPKNREVQIEMEAACTEYLKCIDAYFMPTSSRPVNLHSENFEFEASVIIPVRNRAHTIRDAVNSALNQRTTFSFNIIVIDNHSTDGTTEILQELSSDKRLIHIIPQENDLGIGGCWNKGICHEKCGKFAIQLDSDDLYKDESTLQKIVDTFYKESCAMVIGTYLMTDFQLNEIPPGIIDHKEWTPENGKNNALRINGLGAPRAFYTPILRDIKLPNTSYGEDYAIGLRISREYKIGRIYDVIYLCRRWEGNSDAALSTEKVNRNNFYKDRIRTWEIKGRIQMHTIDEEFQELVEEMIENQKENWELAKRNYEALEENLEKKKVLKLKEEDREMKVRIFPNPQRILSTMAKTDSRSIQERPCFLCGKNRPAEQTYLPFGHYEVCLNPYPIFQRHLTIIDKEHTPQSMKGRFEDMLHLAENLDEFYILYNGPECGASAPDHMHFQAAGKEEELTNPFALNFLKSILENKNGVTTYVDNVFTTCIGMTSGLKVDLMQQFEKVYQNLSVIYSDKEPLINMITWYGLDKISHFGGDEIEVWNCIIFLRSKHRPDCYYTPNEKGLLISPAVAEMGGIFPIVREEDMDKLNAKKLTEIYKEISLSPQQLNTLCDQLFKKK</sequence>
<proteinExistence type="predicted"/>
<dbReference type="Gene3D" id="3.90.550.10">
    <property type="entry name" value="Spore Coat Polysaccharide Biosynthesis Protein SpsA, Chain A"/>
    <property type="match status" value="2"/>
</dbReference>
<comment type="caution">
    <text evidence="4">The sequence shown here is derived from an EMBL/GenBank/DDBJ whole genome shotgun (WGS) entry which is preliminary data.</text>
</comment>
<gene>
    <name evidence="4" type="ORF">BACOVA_03457</name>
</gene>
<protein>
    <submittedName>
        <fullName evidence="4">Glycosyltransferase, group 2 family protein</fullName>
        <ecNumber evidence="4">2.4.-.-</ecNumber>
    </submittedName>
</protein>
<dbReference type="SUPFAM" id="SSF54197">
    <property type="entry name" value="HIT-like"/>
    <property type="match status" value="1"/>
</dbReference>
<reference evidence="4 5" key="1">
    <citation type="submission" date="2007-03" db="EMBL/GenBank/DDBJ databases">
        <authorList>
            <person name="Fulton L."/>
            <person name="Clifton S."/>
            <person name="Fulton B."/>
            <person name="Xu J."/>
            <person name="Minx P."/>
            <person name="Pepin K.H."/>
            <person name="Johnson M."/>
            <person name="Thiruvilangam P."/>
            <person name="Bhonagiri V."/>
            <person name="Nash W.E."/>
            <person name="Mardis E.R."/>
            <person name="Wilson R.K."/>
        </authorList>
    </citation>
    <scope>NUCLEOTIDE SEQUENCE [LARGE SCALE GENOMIC DNA]</scope>
    <source>
        <strain evidence="5">ATCC 8483 / DSM 1896 / JCM 5824 / BCRC 10623 / CCUG 4943 / NCTC 11153</strain>
    </source>
</reference>
<dbReference type="InterPro" id="IPR036265">
    <property type="entry name" value="HIT-like_sf"/>
</dbReference>
<dbReference type="Pfam" id="PF00535">
    <property type="entry name" value="Glycos_transf_2"/>
    <property type="match status" value="1"/>
</dbReference>
<evidence type="ECO:0000259" key="3">
    <source>
        <dbReference type="Pfam" id="PF16269"/>
    </source>
</evidence>
<dbReference type="InterPro" id="IPR046320">
    <property type="entry name" value="DUF4922"/>
</dbReference>
<feature type="domain" description="DUF4922" evidence="3">
    <location>
        <begin position="501"/>
        <end position="650"/>
    </location>
</feature>
<dbReference type="GO" id="GO:0016757">
    <property type="term" value="F:glycosyltransferase activity"/>
    <property type="evidence" value="ECO:0007669"/>
    <property type="project" value="UniProtKB-KW"/>
</dbReference>
<keyword evidence="4" id="KW-0328">Glycosyltransferase</keyword>
<evidence type="ECO:0000313" key="4">
    <source>
        <dbReference type="EMBL" id="EDO10824.1"/>
    </source>
</evidence>
<dbReference type="InterPro" id="IPR029044">
    <property type="entry name" value="Nucleotide-diphossugar_trans"/>
</dbReference>
<name>A0AAN3A6B2_BACO1</name>
<keyword evidence="4" id="KW-0808">Transferase</keyword>
<evidence type="ECO:0000259" key="2">
    <source>
        <dbReference type="Pfam" id="PF00535"/>
    </source>
</evidence>
<accession>A0AAN3A6B2</accession>
<dbReference type="CDD" id="cd00761">
    <property type="entry name" value="Glyco_tranf_GTA_type"/>
    <property type="match status" value="1"/>
</dbReference>
<dbReference type="AlphaFoldDB" id="A0AAN3A6B2"/>
<dbReference type="InterPro" id="IPR050834">
    <property type="entry name" value="Glycosyltransf_2"/>
</dbReference>
<keyword evidence="1" id="KW-0175">Coiled coil</keyword>